<feature type="compositionally biased region" description="Low complexity" evidence="1">
    <location>
        <begin position="20"/>
        <end position="48"/>
    </location>
</feature>
<protein>
    <submittedName>
        <fullName evidence="2">Uncharacterized protein</fullName>
    </submittedName>
</protein>
<comment type="caution">
    <text evidence="2">The sequence shown here is derived from an EMBL/GenBank/DDBJ whole genome shotgun (WGS) entry which is preliminary data.</text>
</comment>
<accession>A0A2I9CWH9</accession>
<dbReference type="EMBL" id="BFAG01000008">
    <property type="protein sequence ID" value="GBF06369.1"/>
    <property type="molecule type" value="Genomic_DNA"/>
</dbReference>
<evidence type="ECO:0000256" key="1">
    <source>
        <dbReference type="SAM" id="MobiDB-lite"/>
    </source>
</evidence>
<sequence length="116" mass="11322">MVGATALKEAREETLRDYKGAGASPAAVAAPGLGARARPLRGAAPTAGRPGGPGPSRVGDPARDELGAVRQGPGQRGAEGAPATKTLSGDGGSGLQSAASVAWNPVSIPARAEVEM</sequence>
<evidence type="ECO:0000313" key="3">
    <source>
        <dbReference type="Proteomes" id="UP000236569"/>
    </source>
</evidence>
<gene>
    <name evidence="2" type="ORF">DAERI_080160</name>
</gene>
<organism evidence="2 3">
    <name type="scientific">Deinococcus aerius</name>
    <dbReference type="NCBI Taxonomy" id="200253"/>
    <lineage>
        <taxon>Bacteria</taxon>
        <taxon>Thermotogati</taxon>
        <taxon>Deinococcota</taxon>
        <taxon>Deinococci</taxon>
        <taxon>Deinococcales</taxon>
        <taxon>Deinococcaceae</taxon>
        <taxon>Deinococcus</taxon>
    </lineage>
</organism>
<proteinExistence type="predicted"/>
<evidence type="ECO:0000313" key="2">
    <source>
        <dbReference type="EMBL" id="GBF06369.1"/>
    </source>
</evidence>
<keyword evidence="3" id="KW-1185">Reference proteome</keyword>
<reference evidence="3" key="1">
    <citation type="submission" date="2018-01" db="EMBL/GenBank/DDBJ databases">
        <title>Draft Genome Sequence of the Radioresistant Bacterium Deinococcus aerius TR0125, Isolated from the Higher Atmosphere above Japan.</title>
        <authorList>
            <person name="Satoh K."/>
            <person name="Arai H."/>
            <person name="Sanzen T."/>
            <person name="Kawaguchi Y."/>
            <person name="Hayashi H."/>
            <person name="Yokobori S."/>
            <person name="Yamagishi A."/>
            <person name="Oono Y."/>
            <person name="Narumi I."/>
        </authorList>
    </citation>
    <scope>NUCLEOTIDE SEQUENCE [LARGE SCALE GENOMIC DNA]</scope>
    <source>
        <strain evidence="3">TR0125</strain>
    </source>
</reference>
<feature type="compositionally biased region" description="Basic and acidic residues" evidence="1">
    <location>
        <begin position="8"/>
        <end position="19"/>
    </location>
</feature>
<dbReference type="AlphaFoldDB" id="A0A2I9CWH9"/>
<name>A0A2I9CWH9_9DEIO</name>
<dbReference type="Proteomes" id="UP000236569">
    <property type="component" value="Unassembled WGS sequence"/>
</dbReference>
<feature type="region of interest" description="Disordered" evidence="1">
    <location>
        <begin position="1"/>
        <end position="98"/>
    </location>
</feature>